<gene>
    <name evidence="3" type="ORF">HDF16_003083</name>
</gene>
<feature type="domain" description="Acyltransferase 3" evidence="2">
    <location>
        <begin position="23"/>
        <end position="363"/>
    </location>
</feature>
<dbReference type="GO" id="GO:0016747">
    <property type="term" value="F:acyltransferase activity, transferring groups other than amino-acyl groups"/>
    <property type="evidence" value="ECO:0007669"/>
    <property type="project" value="InterPro"/>
</dbReference>
<feature type="transmembrane region" description="Helical" evidence="1">
    <location>
        <begin position="326"/>
        <end position="344"/>
    </location>
</feature>
<keyword evidence="1" id="KW-0812">Transmembrane</keyword>
<dbReference type="PANTHER" id="PTHR23028:SF53">
    <property type="entry name" value="ACYL_TRANSF_3 DOMAIN-CONTAINING PROTEIN"/>
    <property type="match status" value="1"/>
</dbReference>
<evidence type="ECO:0000259" key="2">
    <source>
        <dbReference type="Pfam" id="PF01757"/>
    </source>
</evidence>
<dbReference type="GO" id="GO:0009103">
    <property type="term" value="P:lipopolysaccharide biosynthetic process"/>
    <property type="evidence" value="ECO:0007669"/>
    <property type="project" value="TreeGrafter"/>
</dbReference>
<proteinExistence type="predicted"/>
<dbReference type="Proteomes" id="UP000540989">
    <property type="component" value="Unassembled WGS sequence"/>
</dbReference>
<protein>
    <submittedName>
        <fullName evidence="3">Peptidoglycan/LPS O-acetylase OafA/YrhL</fullName>
    </submittedName>
</protein>
<dbReference type="InterPro" id="IPR002656">
    <property type="entry name" value="Acyl_transf_3_dom"/>
</dbReference>
<evidence type="ECO:0000313" key="4">
    <source>
        <dbReference type="Proteomes" id="UP000540989"/>
    </source>
</evidence>
<sequence>MRHLLFDPFRNEQQAQDRIHLVELDSLRGLAAMSVVLLHFLEGWLQTAPPEYVKYVVYIPLLTSGTAAVMMFFVLSGFVLTLPQMTAEPPGYAAYAIRRVCRIYLPYLAALAFAALCCWRYHGMEMYGEGFKLSWREAPSLPLMAQHIAFLGRYDVYAYNTPVWSLVHEMRISLIFPLLCLVSLRLRPWVAFLIALSLQVAARLIDRFSAPYTGAGYPGVPSIFWSLTIAFCGIFLVGSILARHRTTIVARLERLPSWLLNVLLVVSLGLYQYNAALHIPRFLRDFTAGLGAAYFIMLALVPGGWLSRTLRLRPLRWLGKVSYSLYLIHMPILMLLAIVLYGKVSPGPSVVPFVMLSLLAAAAFHRWVEMPSMRLGRTLAQMVDRRSKSPAKKEADAVNAT</sequence>
<accession>A0A7W8E4K8</accession>
<feature type="transmembrane region" description="Helical" evidence="1">
    <location>
        <begin position="163"/>
        <end position="182"/>
    </location>
</feature>
<feature type="transmembrane region" description="Helical" evidence="1">
    <location>
        <begin position="286"/>
        <end position="306"/>
    </location>
</feature>
<evidence type="ECO:0000256" key="1">
    <source>
        <dbReference type="SAM" id="Phobius"/>
    </source>
</evidence>
<feature type="transmembrane region" description="Helical" evidence="1">
    <location>
        <begin position="189"/>
        <end position="210"/>
    </location>
</feature>
<organism evidence="3 4">
    <name type="scientific">Granulicella aggregans</name>
    <dbReference type="NCBI Taxonomy" id="474949"/>
    <lineage>
        <taxon>Bacteria</taxon>
        <taxon>Pseudomonadati</taxon>
        <taxon>Acidobacteriota</taxon>
        <taxon>Terriglobia</taxon>
        <taxon>Terriglobales</taxon>
        <taxon>Acidobacteriaceae</taxon>
        <taxon>Granulicella</taxon>
    </lineage>
</organism>
<keyword evidence="4" id="KW-1185">Reference proteome</keyword>
<dbReference type="GO" id="GO:0016020">
    <property type="term" value="C:membrane"/>
    <property type="evidence" value="ECO:0007669"/>
    <property type="project" value="TreeGrafter"/>
</dbReference>
<dbReference type="InterPro" id="IPR050879">
    <property type="entry name" value="Acyltransferase_3"/>
</dbReference>
<feature type="transmembrane region" description="Helical" evidence="1">
    <location>
        <begin position="61"/>
        <end position="82"/>
    </location>
</feature>
<keyword evidence="1" id="KW-1133">Transmembrane helix</keyword>
<feature type="transmembrane region" description="Helical" evidence="1">
    <location>
        <begin position="222"/>
        <end position="243"/>
    </location>
</feature>
<feature type="transmembrane region" description="Helical" evidence="1">
    <location>
        <begin position="21"/>
        <end position="41"/>
    </location>
</feature>
<feature type="transmembrane region" description="Helical" evidence="1">
    <location>
        <begin position="103"/>
        <end position="122"/>
    </location>
</feature>
<dbReference type="EMBL" id="JACHIP010000004">
    <property type="protein sequence ID" value="MBB5058369.1"/>
    <property type="molecule type" value="Genomic_DNA"/>
</dbReference>
<evidence type="ECO:0000313" key="3">
    <source>
        <dbReference type="EMBL" id="MBB5058369.1"/>
    </source>
</evidence>
<comment type="caution">
    <text evidence="3">The sequence shown here is derived from an EMBL/GenBank/DDBJ whole genome shotgun (WGS) entry which is preliminary data.</text>
</comment>
<feature type="transmembrane region" description="Helical" evidence="1">
    <location>
        <begin position="350"/>
        <end position="368"/>
    </location>
</feature>
<dbReference type="AlphaFoldDB" id="A0A7W8E4K8"/>
<dbReference type="PANTHER" id="PTHR23028">
    <property type="entry name" value="ACETYLTRANSFERASE"/>
    <property type="match status" value="1"/>
</dbReference>
<keyword evidence="1" id="KW-0472">Membrane</keyword>
<dbReference type="Pfam" id="PF01757">
    <property type="entry name" value="Acyl_transf_3"/>
    <property type="match status" value="1"/>
</dbReference>
<reference evidence="3 4" key="1">
    <citation type="submission" date="2020-08" db="EMBL/GenBank/DDBJ databases">
        <title>Genomic Encyclopedia of Type Strains, Phase IV (KMG-V): Genome sequencing to study the core and pangenomes of soil and plant-associated prokaryotes.</title>
        <authorList>
            <person name="Whitman W."/>
        </authorList>
    </citation>
    <scope>NUCLEOTIDE SEQUENCE [LARGE SCALE GENOMIC DNA]</scope>
    <source>
        <strain evidence="3 4">M8UP14</strain>
    </source>
</reference>
<feature type="transmembrane region" description="Helical" evidence="1">
    <location>
        <begin position="255"/>
        <end position="274"/>
    </location>
</feature>
<name>A0A7W8E4K8_9BACT</name>